<accession>A0AAV4ZY83</accession>
<evidence type="ECO:0000313" key="2">
    <source>
        <dbReference type="EMBL" id="GJJ06108.1"/>
    </source>
</evidence>
<proteinExistence type="predicted"/>
<evidence type="ECO:0000313" key="3">
    <source>
        <dbReference type="Proteomes" id="UP001050691"/>
    </source>
</evidence>
<feature type="compositionally biased region" description="Low complexity" evidence="1">
    <location>
        <begin position="50"/>
        <end position="64"/>
    </location>
</feature>
<dbReference type="EMBL" id="BPWL01000001">
    <property type="protein sequence ID" value="GJJ06108.1"/>
    <property type="molecule type" value="Genomic_DNA"/>
</dbReference>
<gene>
    <name evidence="2" type="ORF">Clacol_000297</name>
</gene>
<organism evidence="2 3">
    <name type="scientific">Clathrus columnatus</name>
    <dbReference type="NCBI Taxonomy" id="1419009"/>
    <lineage>
        <taxon>Eukaryota</taxon>
        <taxon>Fungi</taxon>
        <taxon>Dikarya</taxon>
        <taxon>Basidiomycota</taxon>
        <taxon>Agaricomycotina</taxon>
        <taxon>Agaricomycetes</taxon>
        <taxon>Phallomycetidae</taxon>
        <taxon>Phallales</taxon>
        <taxon>Clathraceae</taxon>
        <taxon>Clathrus</taxon>
    </lineage>
</organism>
<protein>
    <submittedName>
        <fullName evidence="2">Uncharacterized protein</fullName>
    </submittedName>
</protein>
<dbReference type="Proteomes" id="UP001050691">
    <property type="component" value="Unassembled WGS sequence"/>
</dbReference>
<feature type="region of interest" description="Disordered" evidence="1">
    <location>
        <begin position="50"/>
        <end position="75"/>
    </location>
</feature>
<keyword evidence="3" id="KW-1185">Reference proteome</keyword>
<reference evidence="2" key="1">
    <citation type="submission" date="2021-10" db="EMBL/GenBank/DDBJ databases">
        <title>De novo Genome Assembly of Clathrus columnatus (Basidiomycota, Fungi) Using Illumina and Nanopore Sequence Data.</title>
        <authorList>
            <person name="Ogiso-Tanaka E."/>
            <person name="Itagaki H."/>
            <person name="Hosoya T."/>
            <person name="Hosaka K."/>
        </authorList>
    </citation>
    <scope>NUCLEOTIDE SEQUENCE</scope>
    <source>
        <strain evidence="2">MO-923</strain>
    </source>
</reference>
<sequence length="96" mass="10497">MSTETQSAISFFAASNAPSAFSLFSHPQDHHAAYENARLVWPSAIYTFSKTSPSPSLRSSPYPSDTEDEEEQGSSVLSSFLTKLNKILRNKIVAAI</sequence>
<name>A0AAV4ZY83_9AGAM</name>
<evidence type="ECO:0000256" key="1">
    <source>
        <dbReference type="SAM" id="MobiDB-lite"/>
    </source>
</evidence>
<dbReference type="AlphaFoldDB" id="A0AAV4ZY83"/>
<comment type="caution">
    <text evidence="2">The sequence shown here is derived from an EMBL/GenBank/DDBJ whole genome shotgun (WGS) entry which is preliminary data.</text>
</comment>